<dbReference type="InterPro" id="IPR053144">
    <property type="entry name" value="Acetyltransferase_Butenolide"/>
</dbReference>
<evidence type="ECO:0000259" key="1">
    <source>
        <dbReference type="PROSITE" id="PS51186"/>
    </source>
</evidence>
<dbReference type="Pfam" id="PF13673">
    <property type="entry name" value="Acetyltransf_10"/>
    <property type="match status" value="1"/>
</dbReference>
<dbReference type="SUPFAM" id="SSF55729">
    <property type="entry name" value="Acyl-CoA N-acyltransferases (Nat)"/>
    <property type="match status" value="1"/>
</dbReference>
<dbReference type="InterPro" id="IPR000182">
    <property type="entry name" value="GNAT_dom"/>
</dbReference>
<comment type="caution">
    <text evidence="2">The sequence shown here is derived from an EMBL/GenBank/DDBJ whole genome shotgun (WGS) entry which is preliminary data.</text>
</comment>
<dbReference type="Proteomes" id="UP001607151">
    <property type="component" value="Unassembled WGS sequence"/>
</dbReference>
<dbReference type="InterPro" id="IPR016181">
    <property type="entry name" value="Acyl_CoA_acyltransferase"/>
</dbReference>
<dbReference type="CDD" id="cd04301">
    <property type="entry name" value="NAT_SF"/>
    <property type="match status" value="1"/>
</dbReference>
<dbReference type="PANTHER" id="PTHR43233:SF1">
    <property type="entry name" value="FAMILY N-ACETYLTRANSFERASE, PUTATIVE (AFU_ORTHOLOGUE AFUA_6G03350)-RELATED"/>
    <property type="match status" value="1"/>
</dbReference>
<accession>A0ABW7IY68</accession>
<proteinExistence type="predicted"/>
<keyword evidence="2" id="KW-0012">Acyltransferase</keyword>
<reference evidence="2 3" key="1">
    <citation type="submission" date="2024-10" db="EMBL/GenBank/DDBJ databases">
        <authorList>
            <person name="Yibar A."/>
            <person name="Saticioglu I.B."/>
            <person name="Duman M."/>
            <person name="Ajmi N."/>
            <person name="Gurler F."/>
            <person name="Ay H."/>
            <person name="Onuk E."/>
            <person name="Guler S."/>
            <person name="Romalde J.L."/>
        </authorList>
    </citation>
    <scope>NUCLEOTIDE SEQUENCE [LARGE SCALE GENOMIC DNA]</scope>
    <source>
        <strain evidence="2 3">14-MA-B</strain>
    </source>
</reference>
<organism evidence="2 3">
    <name type="scientific">Vibrio rumoiensis</name>
    <dbReference type="NCBI Taxonomy" id="76258"/>
    <lineage>
        <taxon>Bacteria</taxon>
        <taxon>Pseudomonadati</taxon>
        <taxon>Pseudomonadota</taxon>
        <taxon>Gammaproteobacteria</taxon>
        <taxon>Vibrionales</taxon>
        <taxon>Vibrionaceae</taxon>
        <taxon>Vibrio</taxon>
    </lineage>
</organism>
<dbReference type="Gene3D" id="3.40.630.30">
    <property type="match status" value="1"/>
</dbReference>
<sequence>MMVEYKVNSPVSSVQFIELLQQTTLGERRPIDDAVVIQGMLDNSDLVVSAWEGEALVGIARSVTDFYYCCYLSDLAVSENIQAKGVGKKLIIETFKQLKPGCKMNLLAAPLAVEYYPHIGFNRHESAWILSDLSQLR</sequence>
<protein>
    <submittedName>
        <fullName evidence="2">GNAT family N-acetyltransferase</fullName>
        <ecNumber evidence="2">2.3.-.-</ecNumber>
    </submittedName>
</protein>
<dbReference type="EC" id="2.3.-.-" evidence="2"/>
<keyword evidence="3" id="KW-1185">Reference proteome</keyword>
<dbReference type="PANTHER" id="PTHR43233">
    <property type="entry name" value="FAMILY N-ACETYLTRANSFERASE, PUTATIVE (AFU_ORTHOLOGUE AFUA_6G03350)-RELATED"/>
    <property type="match status" value="1"/>
</dbReference>
<evidence type="ECO:0000313" key="2">
    <source>
        <dbReference type="EMBL" id="MFH0266584.1"/>
    </source>
</evidence>
<name>A0ABW7IY68_9VIBR</name>
<dbReference type="RefSeq" id="WP_394608786.1">
    <property type="nucleotide sequence ID" value="NZ_JBIHSN010000003.1"/>
</dbReference>
<gene>
    <name evidence="2" type="ORF">ACGRQ9_14140</name>
</gene>
<keyword evidence="2" id="KW-0808">Transferase</keyword>
<dbReference type="PROSITE" id="PS51186">
    <property type="entry name" value="GNAT"/>
    <property type="match status" value="1"/>
</dbReference>
<dbReference type="EMBL" id="JBIHSN010000003">
    <property type="protein sequence ID" value="MFH0266584.1"/>
    <property type="molecule type" value="Genomic_DNA"/>
</dbReference>
<feature type="domain" description="N-acetyltransferase" evidence="1">
    <location>
        <begin position="3"/>
        <end position="137"/>
    </location>
</feature>
<evidence type="ECO:0000313" key="3">
    <source>
        <dbReference type="Proteomes" id="UP001607151"/>
    </source>
</evidence>
<dbReference type="GO" id="GO:0016746">
    <property type="term" value="F:acyltransferase activity"/>
    <property type="evidence" value="ECO:0007669"/>
    <property type="project" value="UniProtKB-KW"/>
</dbReference>